<dbReference type="InterPro" id="IPR003615">
    <property type="entry name" value="HNH_nuc"/>
</dbReference>
<evidence type="ECO:0000259" key="3">
    <source>
        <dbReference type="SMART" id="SM00661"/>
    </source>
</evidence>
<dbReference type="InterPro" id="IPR001529">
    <property type="entry name" value="Zn_ribbon_RPB9"/>
</dbReference>
<feature type="domain" description="DNA-directed RNA polymerase II subunit RPB9-like zinc ribbon" evidence="3">
    <location>
        <begin position="233"/>
        <end position="284"/>
    </location>
</feature>
<name>A0ABD6AMH0_9EURY</name>
<sequence>MATLRNKTTSKGVIVRWKPYPDHNRPSTYQVKSCAVSFLAELGFSVPNQGDEVDVPWDICRPLRVLGDLHFKSNSTGEVETDDIGEINEDFAQDLSESQREDLRRYIATHDNYQKQSSTLTGEISSLPEGEEENDESIDLYKNQLQEGDRFVSTIDRISNSGNGIVNTNESHINIGPVKSNADGTKVAVEMYSGASGICITESVRAENYTSNFWRANRHQFHKFGKDTIDSAMFCEECGSVALKSGKKWECGTCGSTFPSDDAGDSGVTIDLSIAEVPDPGEVVNGVTVGYDSENNFCAKRERRIKIVGDQNIGSEVDVEIQSRRAGYVVAKVVDSSDENTSLFSEDSTTQKSLDELRKEAEEAATDNVSVTVSKSSSTTIRYSRSQEIKDYVKARADGICEGCNEPAPFTDKSGDPYLQVHHIHELSDGGSDAPENVVALCPNCHYRVHHGQDGESYNQELSSESDEQNKDGGLSSLLEEISEDN</sequence>
<proteinExistence type="predicted"/>
<evidence type="ECO:0000259" key="2">
    <source>
        <dbReference type="SMART" id="SM00507"/>
    </source>
</evidence>
<keyword evidence="4" id="KW-0255">Endonuclease</keyword>
<organism evidence="4 5">
    <name type="scientific">Halorubrum rutilum</name>
    <dbReference type="NCBI Taxonomy" id="1364933"/>
    <lineage>
        <taxon>Archaea</taxon>
        <taxon>Methanobacteriati</taxon>
        <taxon>Methanobacteriota</taxon>
        <taxon>Stenosarchaea group</taxon>
        <taxon>Halobacteria</taxon>
        <taxon>Halobacteriales</taxon>
        <taxon>Haloferacaceae</taxon>
        <taxon>Halorubrum</taxon>
    </lineage>
</organism>
<reference evidence="4 5" key="1">
    <citation type="journal article" date="2019" name="Int. J. Syst. Evol. Microbiol.">
        <title>The Global Catalogue of Microorganisms (GCM) 10K type strain sequencing project: providing services to taxonomists for standard genome sequencing and annotation.</title>
        <authorList>
            <consortium name="The Broad Institute Genomics Platform"/>
            <consortium name="The Broad Institute Genome Sequencing Center for Infectious Disease"/>
            <person name="Wu L."/>
            <person name="Ma J."/>
        </authorList>
    </citation>
    <scope>NUCLEOTIDE SEQUENCE [LARGE SCALE GENOMIC DNA]</scope>
    <source>
        <strain evidence="4 5">CGMCC 1.12554</strain>
    </source>
</reference>
<keyword evidence="4" id="KW-0378">Hydrolase</keyword>
<dbReference type="GO" id="GO:0004519">
    <property type="term" value="F:endonuclease activity"/>
    <property type="evidence" value="ECO:0007669"/>
    <property type="project" value="UniProtKB-KW"/>
</dbReference>
<accession>A0ABD6AMH0</accession>
<dbReference type="RefSeq" id="WP_256408219.1">
    <property type="nucleotide sequence ID" value="NZ_JANHDN010000002.1"/>
</dbReference>
<evidence type="ECO:0000313" key="5">
    <source>
        <dbReference type="Proteomes" id="UP001596545"/>
    </source>
</evidence>
<gene>
    <name evidence="4" type="ORF">ACFQMF_12970</name>
</gene>
<dbReference type="EMBL" id="JBHTBL010000011">
    <property type="protein sequence ID" value="MFC7325491.1"/>
    <property type="molecule type" value="Genomic_DNA"/>
</dbReference>
<dbReference type="AlphaFoldDB" id="A0ABD6AMH0"/>
<dbReference type="Gene3D" id="1.10.30.50">
    <property type="match status" value="1"/>
</dbReference>
<feature type="domain" description="HNH nuclease" evidence="2">
    <location>
        <begin position="388"/>
        <end position="447"/>
    </location>
</feature>
<dbReference type="SMART" id="SM00507">
    <property type="entry name" value="HNHc"/>
    <property type="match status" value="1"/>
</dbReference>
<keyword evidence="5" id="KW-1185">Reference proteome</keyword>
<dbReference type="Pfam" id="PF01844">
    <property type="entry name" value="HNH"/>
    <property type="match status" value="1"/>
</dbReference>
<dbReference type="SMART" id="SM00661">
    <property type="entry name" value="RPOL9"/>
    <property type="match status" value="1"/>
</dbReference>
<comment type="caution">
    <text evidence="4">The sequence shown here is derived from an EMBL/GenBank/DDBJ whole genome shotgun (WGS) entry which is preliminary data.</text>
</comment>
<evidence type="ECO:0000313" key="4">
    <source>
        <dbReference type="EMBL" id="MFC7325491.1"/>
    </source>
</evidence>
<keyword evidence="4" id="KW-0540">Nuclease</keyword>
<dbReference type="InterPro" id="IPR002711">
    <property type="entry name" value="HNH"/>
</dbReference>
<evidence type="ECO:0000256" key="1">
    <source>
        <dbReference type="SAM" id="MobiDB-lite"/>
    </source>
</evidence>
<feature type="region of interest" description="Disordered" evidence="1">
    <location>
        <begin position="456"/>
        <end position="486"/>
    </location>
</feature>
<dbReference type="Proteomes" id="UP001596545">
    <property type="component" value="Unassembled WGS sequence"/>
</dbReference>
<dbReference type="CDD" id="cd00085">
    <property type="entry name" value="HNHc"/>
    <property type="match status" value="1"/>
</dbReference>
<protein>
    <submittedName>
        <fullName evidence="4">HNH endonuclease</fullName>
    </submittedName>
</protein>